<dbReference type="AlphaFoldDB" id="A0A6A6II44"/>
<dbReference type="OrthoDB" id="3762311at2759"/>
<keyword evidence="3" id="KW-1185">Reference proteome</keyword>
<gene>
    <name evidence="2" type="ORF">BU26DRAFT_564897</name>
</gene>
<proteinExistence type="predicted"/>
<evidence type="ECO:0000313" key="3">
    <source>
        <dbReference type="Proteomes" id="UP000800094"/>
    </source>
</evidence>
<protein>
    <submittedName>
        <fullName evidence="2">Uncharacterized protein</fullName>
    </submittedName>
</protein>
<accession>A0A6A6II44</accession>
<evidence type="ECO:0000313" key="2">
    <source>
        <dbReference type="EMBL" id="KAF2249240.1"/>
    </source>
</evidence>
<dbReference type="Proteomes" id="UP000800094">
    <property type="component" value="Unassembled WGS sequence"/>
</dbReference>
<feature type="region of interest" description="Disordered" evidence="1">
    <location>
        <begin position="261"/>
        <end position="289"/>
    </location>
</feature>
<organism evidence="2 3">
    <name type="scientific">Trematosphaeria pertusa</name>
    <dbReference type="NCBI Taxonomy" id="390896"/>
    <lineage>
        <taxon>Eukaryota</taxon>
        <taxon>Fungi</taxon>
        <taxon>Dikarya</taxon>
        <taxon>Ascomycota</taxon>
        <taxon>Pezizomycotina</taxon>
        <taxon>Dothideomycetes</taxon>
        <taxon>Pleosporomycetidae</taxon>
        <taxon>Pleosporales</taxon>
        <taxon>Massarineae</taxon>
        <taxon>Trematosphaeriaceae</taxon>
        <taxon>Trematosphaeria</taxon>
    </lineage>
</organism>
<evidence type="ECO:0000256" key="1">
    <source>
        <dbReference type="SAM" id="MobiDB-lite"/>
    </source>
</evidence>
<feature type="compositionally biased region" description="Basic and acidic residues" evidence="1">
    <location>
        <begin position="310"/>
        <end position="324"/>
    </location>
</feature>
<name>A0A6A6II44_9PLEO</name>
<dbReference type="RefSeq" id="XP_033684244.1">
    <property type="nucleotide sequence ID" value="XM_033833323.1"/>
</dbReference>
<feature type="region of interest" description="Disordered" evidence="1">
    <location>
        <begin position="1"/>
        <end position="24"/>
    </location>
</feature>
<dbReference type="GeneID" id="54586653"/>
<feature type="region of interest" description="Disordered" evidence="1">
    <location>
        <begin position="310"/>
        <end position="336"/>
    </location>
</feature>
<dbReference type="EMBL" id="ML987195">
    <property type="protein sequence ID" value="KAF2249240.1"/>
    <property type="molecule type" value="Genomic_DNA"/>
</dbReference>
<sequence>MSPRSDATPANKRTVDAPEGPTTSALNNAFLTVKKMGKAKKNTPNTEPVDLKDIREMSLADRALLCKGRRVKIFAGNDFIVDLPQALLLMTSINGPKLLCGGNTIVLPTGTDKDGVIRLVKYLDNIARSPKKPSRIAAKLETFEDLSTCAAAQLLGMEKYTANIMNLYWAWFANSLPDYDDLDAIMCFPTSHTRLFDLVASQLASLVRDDQVPDPEDFAVYLANNARLADKIADINKKAAAKARREAARERRRKEFEACQQRREEAEARRAEDEARRLKAQKEREAKDKAFWEDKKKTEKELEARVQEKMRKGAKAFTKEEAAHIRKTRGKTVAAV</sequence>
<reference evidence="2" key="1">
    <citation type="journal article" date="2020" name="Stud. Mycol.">
        <title>101 Dothideomycetes genomes: a test case for predicting lifestyles and emergence of pathogens.</title>
        <authorList>
            <person name="Haridas S."/>
            <person name="Albert R."/>
            <person name="Binder M."/>
            <person name="Bloem J."/>
            <person name="Labutti K."/>
            <person name="Salamov A."/>
            <person name="Andreopoulos B."/>
            <person name="Baker S."/>
            <person name="Barry K."/>
            <person name="Bills G."/>
            <person name="Bluhm B."/>
            <person name="Cannon C."/>
            <person name="Castanera R."/>
            <person name="Culley D."/>
            <person name="Daum C."/>
            <person name="Ezra D."/>
            <person name="Gonzalez J."/>
            <person name="Henrissat B."/>
            <person name="Kuo A."/>
            <person name="Liang C."/>
            <person name="Lipzen A."/>
            <person name="Lutzoni F."/>
            <person name="Magnuson J."/>
            <person name="Mondo S."/>
            <person name="Nolan M."/>
            <person name="Ohm R."/>
            <person name="Pangilinan J."/>
            <person name="Park H.-J."/>
            <person name="Ramirez L."/>
            <person name="Alfaro M."/>
            <person name="Sun H."/>
            <person name="Tritt A."/>
            <person name="Yoshinaga Y."/>
            <person name="Zwiers L.-H."/>
            <person name="Turgeon B."/>
            <person name="Goodwin S."/>
            <person name="Spatafora J."/>
            <person name="Crous P."/>
            <person name="Grigoriev I."/>
        </authorList>
    </citation>
    <scope>NUCLEOTIDE SEQUENCE</scope>
    <source>
        <strain evidence="2">CBS 122368</strain>
    </source>
</reference>